<name>R8BSJ7_PHAM7</name>
<dbReference type="AlphaFoldDB" id="R8BSJ7"/>
<dbReference type="Proteomes" id="UP000014074">
    <property type="component" value="Unassembled WGS sequence"/>
</dbReference>
<dbReference type="GO" id="GO:0003723">
    <property type="term" value="F:RNA binding"/>
    <property type="evidence" value="ECO:0007669"/>
    <property type="project" value="TreeGrafter"/>
</dbReference>
<feature type="region of interest" description="Disordered" evidence="1">
    <location>
        <begin position="506"/>
        <end position="529"/>
    </location>
</feature>
<dbReference type="GO" id="GO:0005634">
    <property type="term" value="C:nucleus"/>
    <property type="evidence" value="ECO:0007669"/>
    <property type="project" value="TreeGrafter"/>
</dbReference>
<dbReference type="PANTHER" id="PTHR23077:SF132">
    <property type="entry name" value="ATP-DEPENDENT ZN PROTEASE"/>
    <property type="match status" value="1"/>
</dbReference>
<sequence length="529" mass="59889">MASIESHSKSFASWREANGKTRLDLELSALGMLREAYPNHHVTRTLASKCDLLGYAKAGFAVATPDNLSEYDATRIYKAPGPRLEKKAGEIVNNSKFFRYKYEWQEHQLVVYDVSYVDRYLRNIKLLFVIVPLSSEEMTQMHHPTTDALLLAAGEWTRELHEEVYVFDNAEWKKDKDLFKSVKGSSWDDVILDPAMKAALVRDVEGFFDNEAIYKSLRAPWKRGVILHGVPGNGKTISIKALIESLARRETPVPSLYVKAFDACQGPKWSIQQIFKHARLMAPCLLIFEDLDSMVEEKVRSYFLNEVDGLESNDGILMIGSTNHLNRLDPAIAKRPSRFDRKYHFKVPGEKERAAYAQYWRSKLVDSEAIDFPEDLCPIIAKITEDFSFAYLKELFVTALLTLVRGELNGPDEDTEAWQESPSASETASTSDGVVVERESEDEEKATEKKESGSDEKAKDEKTAPPKPKKTMPEFEVPNHLQGNKLLKIITAQAQVLIDEMDNSQKEETPKLGGVCAPTPFRFPIPDDE</sequence>
<evidence type="ECO:0000259" key="2">
    <source>
        <dbReference type="Pfam" id="PF00004"/>
    </source>
</evidence>
<dbReference type="PANTHER" id="PTHR23077">
    <property type="entry name" value="AAA-FAMILY ATPASE"/>
    <property type="match status" value="1"/>
</dbReference>
<keyword evidence="4" id="KW-1185">Reference proteome</keyword>
<feature type="domain" description="ATPase AAA-type core" evidence="2">
    <location>
        <begin position="225"/>
        <end position="346"/>
    </location>
</feature>
<dbReference type="InterPro" id="IPR050168">
    <property type="entry name" value="AAA_ATPase_domain"/>
</dbReference>
<dbReference type="GO" id="GO:1990275">
    <property type="term" value="F:preribosome binding"/>
    <property type="evidence" value="ECO:0007669"/>
    <property type="project" value="TreeGrafter"/>
</dbReference>
<evidence type="ECO:0000313" key="3">
    <source>
        <dbReference type="EMBL" id="EOO02299.1"/>
    </source>
</evidence>
<dbReference type="HOGENOM" id="CLU_025506_1_1_1"/>
<dbReference type="KEGG" id="tmn:UCRPA7_2186"/>
<dbReference type="EMBL" id="KB932927">
    <property type="protein sequence ID" value="EOO02299.1"/>
    <property type="molecule type" value="Genomic_DNA"/>
</dbReference>
<dbReference type="SUPFAM" id="SSF52540">
    <property type="entry name" value="P-loop containing nucleoside triphosphate hydrolases"/>
    <property type="match status" value="1"/>
</dbReference>
<proteinExistence type="predicted"/>
<feature type="region of interest" description="Disordered" evidence="1">
    <location>
        <begin position="411"/>
        <end position="478"/>
    </location>
</feature>
<dbReference type="GO" id="GO:0000502">
    <property type="term" value="C:proteasome complex"/>
    <property type="evidence" value="ECO:0007669"/>
    <property type="project" value="UniProtKB-KW"/>
</dbReference>
<dbReference type="OrthoDB" id="2115716at2759"/>
<dbReference type="GeneID" id="19322409"/>
<dbReference type="CDD" id="cd19481">
    <property type="entry name" value="RecA-like_protease"/>
    <property type="match status" value="1"/>
</dbReference>
<evidence type="ECO:0000256" key="1">
    <source>
        <dbReference type="SAM" id="MobiDB-lite"/>
    </source>
</evidence>
<gene>
    <name evidence="3" type="ORF">UCRPA7_2186</name>
</gene>
<dbReference type="GO" id="GO:0042254">
    <property type="term" value="P:ribosome biogenesis"/>
    <property type="evidence" value="ECO:0007669"/>
    <property type="project" value="TreeGrafter"/>
</dbReference>
<dbReference type="RefSeq" id="XP_007912950.1">
    <property type="nucleotide sequence ID" value="XM_007914759.1"/>
</dbReference>
<dbReference type="eggNOG" id="KOG0732">
    <property type="taxonomic scope" value="Eukaryota"/>
</dbReference>
<dbReference type="GO" id="GO:0016887">
    <property type="term" value="F:ATP hydrolysis activity"/>
    <property type="evidence" value="ECO:0007669"/>
    <property type="project" value="InterPro"/>
</dbReference>
<keyword evidence="3" id="KW-0647">Proteasome</keyword>
<organism evidence="3 4">
    <name type="scientific">Phaeoacremonium minimum (strain UCR-PA7)</name>
    <name type="common">Esca disease fungus</name>
    <name type="synonym">Togninia minima</name>
    <dbReference type="NCBI Taxonomy" id="1286976"/>
    <lineage>
        <taxon>Eukaryota</taxon>
        <taxon>Fungi</taxon>
        <taxon>Dikarya</taxon>
        <taxon>Ascomycota</taxon>
        <taxon>Pezizomycotina</taxon>
        <taxon>Sordariomycetes</taxon>
        <taxon>Sordariomycetidae</taxon>
        <taxon>Togniniales</taxon>
        <taxon>Togniniaceae</taxon>
        <taxon>Phaeoacremonium</taxon>
    </lineage>
</organism>
<feature type="compositionally biased region" description="Low complexity" evidence="1">
    <location>
        <begin position="420"/>
        <end position="431"/>
    </location>
</feature>
<dbReference type="InterPro" id="IPR027417">
    <property type="entry name" value="P-loop_NTPase"/>
</dbReference>
<accession>R8BSJ7</accession>
<reference evidence="4" key="1">
    <citation type="journal article" date="2013" name="Genome Announc.">
        <title>Draft genome sequence of the ascomycete Phaeoacremonium aleophilum strain UCR-PA7, a causal agent of the esca disease complex in grapevines.</title>
        <authorList>
            <person name="Blanco-Ulate B."/>
            <person name="Rolshausen P."/>
            <person name="Cantu D."/>
        </authorList>
    </citation>
    <scope>NUCLEOTIDE SEQUENCE [LARGE SCALE GENOMIC DNA]</scope>
    <source>
        <strain evidence="4">UCR-PA7</strain>
    </source>
</reference>
<dbReference type="InterPro" id="IPR003959">
    <property type="entry name" value="ATPase_AAA_core"/>
</dbReference>
<dbReference type="Gene3D" id="1.10.8.60">
    <property type="match status" value="1"/>
</dbReference>
<dbReference type="Pfam" id="PF00004">
    <property type="entry name" value="AAA"/>
    <property type="match status" value="1"/>
</dbReference>
<dbReference type="Gene3D" id="3.40.50.300">
    <property type="entry name" value="P-loop containing nucleotide triphosphate hydrolases"/>
    <property type="match status" value="1"/>
</dbReference>
<dbReference type="GO" id="GO:0005524">
    <property type="term" value="F:ATP binding"/>
    <property type="evidence" value="ECO:0007669"/>
    <property type="project" value="InterPro"/>
</dbReference>
<feature type="compositionally biased region" description="Basic and acidic residues" evidence="1">
    <location>
        <begin position="446"/>
        <end position="464"/>
    </location>
</feature>
<evidence type="ECO:0000313" key="4">
    <source>
        <dbReference type="Proteomes" id="UP000014074"/>
    </source>
</evidence>
<protein>
    <submittedName>
        <fullName evidence="3">Putative proteasome-activating nucleotidase protein</fullName>
    </submittedName>
</protein>